<evidence type="ECO:0008006" key="3">
    <source>
        <dbReference type="Google" id="ProtNLM"/>
    </source>
</evidence>
<dbReference type="STRING" id="2018661.A0A2A2JM79"/>
<sequence length="473" mass="52527">MIQILDAARDCQTLKSFVVVSSDMVYGNSAQSENSILLPENFIGAAEMGAEAMAHSYMMSYKLPIGIVRLASGVVHDGDIVDKQRLEGGRGFINLLDMNDAIRGILLVAGHAINAEVWNLGGAKEYPIDHVKNKLFDNSVTLSERQASLNTDKIRSLGWIPNGDIIIESTHKNGNTVDYHLKPKVLVYGARGWVGQQLIEELEKNGEFDIVEAHKKPGSDPDSEILDEIVSHAPSHIVCTVGRTHGPGVNSIAYLEGGPDKLKENMRDNLYAPWLLASLCEKLHIHCTYIGTGCIYKYDYEHEIGGMEYKEDDVSNYSGTSYSVVKGFTDRLLRQFPNTLQCRIRLPINYKSEDRNLVAKIIKFNALVDIPNSVTVLPDILPVIVDLMMKKNSGIWNLVNPNPISFAKIGKIYKDHFNDEKNFEILEATEDLLNSRSNCALSVDKLLGEYPNIPNSEKAIKIAIGSVVKDQEL</sequence>
<dbReference type="EMBL" id="LIAE01010353">
    <property type="protein sequence ID" value="PAV62629.1"/>
    <property type="molecule type" value="Genomic_DNA"/>
</dbReference>
<dbReference type="SUPFAM" id="SSF51735">
    <property type="entry name" value="NAD(P)-binding Rossmann-fold domains"/>
    <property type="match status" value="2"/>
</dbReference>
<protein>
    <recommendedName>
        <fullName evidence="3">NAD-dependent epimerase/dehydratase domain-containing protein</fullName>
    </recommendedName>
</protein>
<comment type="caution">
    <text evidence="1">The sequence shown here is derived from an EMBL/GenBank/DDBJ whole genome shotgun (WGS) entry which is preliminary data.</text>
</comment>
<dbReference type="Proteomes" id="UP000218231">
    <property type="component" value="Unassembled WGS sequence"/>
</dbReference>
<dbReference type="AlphaFoldDB" id="A0A2A2JM79"/>
<dbReference type="OrthoDB" id="16464at2759"/>
<dbReference type="GO" id="GO:0048270">
    <property type="term" value="F:methionine adenosyltransferase regulator activity"/>
    <property type="evidence" value="ECO:0007669"/>
    <property type="project" value="TreeGrafter"/>
</dbReference>
<evidence type="ECO:0000313" key="2">
    <source>
        <dbReference type="Proteomes" id="UP000218231"/>
    </source>
</evidence>
<accession>A0A2A2JM79</accession>
<dbReference type="PANTHER" id="PTHR10491">
    <property type="entry name" value="DTDP-4-DEHYDRORHAMNOSE REDUCTASE"/>
    <property type="match status" value="1"/>
</dbReference>
<dbReference type="Gene3D" id="3.40.50.720">
    <property type="entry name" value="NAD(P)-binding Rossmann-like Domain"/>
    <property type="match status" value="2"/>
</dbReference>
<dbReference type="GO" id="GO:0048269">
    <property type="term" value="C:methionine adenosyltransferase complex"/>
    <property type="evidence" value="ECO:0007669"/>
    <property type="project" value="TreeGrafter"/>
</dbReference>
<keyword evidence="2" id="KW-1185">Reference proteome</keyword>
<evidence type="ECO:0000313" key="1">
    <source>
        <dbReference type="EMBL" id="PAV62629.1"/>
    </source>
</evidence>
<dbReference type="InterPro" id="IPR036291">
    <property type="entry name" value="NAD(P)-bd_dom_sf"/>
</dbReference>
<proteinExistence type="predicted"/>
<dbReference type="InterPro" id="IPR005913">
    <property type="entry name" value="dTDP_dehydrorham_reduct"/>
</dbReference>
<name>A0A2A2JM79_9BILA</name>
<gene>
    <name evidence="1" type="ORF">WR25_10420</name>
</gene>
<reference evidence="1 2" key="1">
    <citation type="journal article" date="2017" name="Curr. Biol.">
        <title>Genome architecture and evolution of a unichromosomal asexual nematode.</title>
        <authorList>
            <person name="Fradin H."/>
            <person name="Zegar C."/>
            <person name="Gutwein M."/>
            <person name="Lucas J."/>
            <person name="Kovtun M."/>
            <person name="Corcoran D."/>
            <person name="Baugh L.R."/>
            <person name="Kiontke K."/>
            <person name="Gunsalus K."/>
            <person name="Fitch D.H."/>
            <person name="Piano F."/>
        </authorList>
    </citation>
    <scope>NUCLEOTIDE SEQUENCE [LARGE SCALE GENOMIC DNA]</scope>
    <source>
        <strain evidence="1">PF1309</strain>
    </source>
</reference>
<organism evidence="1 2">
    <name type="scientific">Diploscapter pachys</name>
    <dbReference type="NCBI Taxonomy" id="2018661"/>
    <lineage>
        <taxon>Eukaryota</taxon>
        <taxon>Metazoa</taxon>
        <taxon>Ecdysozoa</taxon>
        <taxon>Nematoda</taxon>
        <taxon>Chromadorea</taxon>
        <taxon>Rhabditida</taxon>
        <taxon>Rhabditina</taxon>
        <taxon>Rhabditomorpha</taxon>
        <taxon>Rhabditoidea</taxon>
        <taxon>Rhabditidae</taxon>
        <taxon>Diploscapter</taxon>
    </lineage>
</organism>
<dbReference type="PANTHER" id="PTHR10491:SF4">
    <property type="entry name" value="METHIONINE ADENOSYLTRANSFERASE 2 SUBUNIT BETA"/>
    <property type="match status" value="1"/>
</dbReference>
<dbReference type="GO" id="GO:0006556">
    <property type="term" value="P:S-adenosylmethionine biosynthetic process"/>
    <property type="evidence" value="ECO:0007669"/>
    <property type="project" value="TreeGrafter"/>
</dbReference>